<keyword evidence="2" id="KW-1185">Reference proteome</keyword>
<protein>
    <submittedName>
        <fullName evidence="1">Uncharacterized protein</fullName>
    </submittedName>
</protein>
<evidence type="ECO:0000313" key="2">
    <source>
        <dbReference type="Proteomes" id="UP001378188"/>
    </source>
</evidence>
<evidence type="ECO:0000313" key="1">
    <source>
        <dbReference type="EMBL" id="MEJ8574978.1"/>
    </source>
</evidence>
<dbReference type="EMBL" id="JAZHOF010000015">
    <property type="protein sequence ID" value="MEJ8574978.1"/>
    <property type="molecule type" value="Genomic_DNA"/>
</dbReference>
<gene>
    <name evidence="1" type="ORF">V3328_26120</name>
</gene>
<reference evidence="1 2" key="1">
    <citation type="submission" date="2024-02" db="EMBL/GenBank/DDBJ databases">
        <title>Genome analysis and characterization of Microbaculum marinisediminis sp. nov., isolated from marine sediment.</title>
        <authorList>
            <person name="Du Z.-J."/>
            <person name="Ye Y.-Q."/>
            <person name="Zhang Z.-R."/>
            <person name="Yuan S.-M."/>
            <person name="Zhang X.-Y."/>
        </authorList>
    </citation>
    <scope>NUCLEOTIDE SEQUENCE [LARGE SCALE GENOMIC DNA]</scope>
    <source>
        <strain evidence="1 2">SDUM1044001</strain>
    </source>
</reference>
<sequence>MALSFDDAVEIWIAKWRNEHVRKLCAVYDVDPRRLYEVWEEKVHVGSRSVGYARFKVEDPQLAAITVPEPHQPTLRVVKKVQPELFND</sequence>
<accession>A0AAW9S1E0</accession>
<dbReference type="RefSeq" id="WP_340332673.1">
    <property type="nucleotide sequence ID" value="NZ_JAZHOF010000015.1"/>
</dbReference>
<dbReference type="Proteomes" id="UP001378188">
    <property type="component" value="Unassembled WGS sequence"/>
</dbReference>
<dbReference type="AlphaFoldDB" id="A0AAW9S1E0"/>
<name>A0AAW9S1E0_9HYPH</name>
<comment type="caution">
    <text evidence="1">The sequence shown here is derived from an EMBL/GenBank/DDBJ whole genome shotgun (WGS) entry which is preliminary data.</text>
</comment>
<proteinExistence type="predicted"/>
<organism evidence="1 2">
    <name type="scientific">Microbaculum marinum</name>
    <dbReference type="NCBI Taxonomy" id="1764581"/>
    <lineage>
        <taxon>Bacteria</taxon>
        <taxon>Pseudomonadati</taxon>
        <taxon>Pseudomonadota</taxon>
        <taxon>Alphaproteobacteria</taxon>
        <taxon>Hyphomicrobiales</taxon>
        <taxon>Tepidamorphaceae</taxon>
        <taxon>Microbaculum</taxon>
    </lineage>
</organism>